<dbReference type="Proteomes" id="UP000678545">
    <property type="component" value="Unassembled WGS sequence"/>
</dbReference>
<organism evidence="3 4">
    <name type="scientific">Undibacterium fentianense</name>
    <dbReference type="NCBI Taxonomy" id="2828728"/>
    <lineage>
        <taxon>Bacteria</taxon>
        <taxon>Pseudomonadati</taxon>
        <taxon>Pseudomonadota</taxon>
        <taxon>Betaproteobacteria</taxon>
        <taxon>Burkholderiales</taxon>
        <taxon>Oxalobacteraceae</taxon>
        <taxon>Undibacterium</taxon>
    </lineage>
</organism>
<feature type="region of interest" description="Disordered" evidence="1">
    <location>
        <begin position="431"/>
        <end position="464"/>
    </location>
</feature>
<dbReference type="RefSeq" id="WP_212675267.1">
    <property type="nucleotide sequence ID" value="NZ_JAGSPJ010000003.1"/>
</dbReference>
<evidence type="ECO:0000256" key="2">
    <source>
        <dbReference type="SAM" id="SignalP"/>
    </source>
</evidence>
<reference evidence="3" key="1">
    <citation type="submission" date="2021-04" db="EMBL/GenBank/DDBJ databases">
        <title>novel species isolated from subtropical streams in China.</title>
        <authorList>
            <person name="Lu H."/>
        </authorList>
    </citation>
    <scope>NUCLEOTIDE SEQUENCE</scope>
    <source>
        <strain evidence="3">FT137W</strain>
    </source>
</reference>
<evidence type="ECO:0000313" key="3">
    <source>
        <dbReference type="EMBL" id="MBR7800136.1"/>
    </source>
</evidence>
<dbReference type="EMBL" id="JAGSPJ010000003">
    <property type="protein sequence ID" value="MBR7800136.1"/>
    <property type="molecule type" value="Genomic_DNA"/>
</dbReference>
<evidence type="ECO:0000313" key="4">
    <source>
        <dbReference type="Proteomes" id="UP000678545"/>
    </source>
</evidence>
<feature type="chain" id="PRO_5036677245" description="Secreted protein" evidence="2">
    <location>
        <begin position="36"/>
        <end position="464"/>
    </location>
</feature>
<gene>
    <name evidence="3" type="ORF">KDM90_09005</name>
</gene>
<keyword evidence="2" id="KW-0732">Signal</keyword>
<evidence type="ECO:0000256" key="1">
    <source>
        <dbReference type="SAM" id="MobiDB-lite"/>
    </source>
</evidence>
<evidence type="ECO:0008006" key="5">
    <source>
        <dbReference type="Google" id="ProtNLM"/>
    </source>
</evidence>
<proteinExistence type="predicted"/>
<dbReference type="AlphaFoldDB" id="A0A941E2C6"/>
<comment type="caution">
    <text evidence="3">The sequence shown here is derived from an EMBL/GenBank/DDBJ whole genome shotgun (WGS) entry which is preliminary data.</text>
</comment>
<keyword evidence="4" id="KW-1185">Reference proteome</keyword>
<accession>A0A941E2C6</accession>
<sequence>MSLPHARRFNTSSVSFHCFFCVGLLGAPLVPTAQAQAQTSNPPKSKSSALAKPTTIKDVTQIVKPPVALAFIDVATSASDIPGGNLMAGATQGTQSGGGLFGALTGMAKGAMGATNDRGNVFGNTHHLGFVSGKYLDVSVHTNRNPSLSDAKQIVPVSMNLGESLQLNAPIPEKPVPALIDEEPMEPSYEKPKGKISLYWGCGDTIRPGQPRTLDVASASIDDYAKFFVMRGKTSKGARWQAGHPAWPNKIDDRKLPDNASIVGQHQFLGNGIPDSFKVNLGAAQDLMPPIELTQTKKDGTVLMEWKSIPHVRGYFLSAMGGKRENDDSGEMIVWTSSELADFGFGLVDYQSNADIDRWIKEQVVLPASATHCAVPKGIFAEGAGMLRMIAYGSDAFFSYPPRPEDPKIAWEPEWQAKLRVKSVFSSILGGFGEMTGKGSDRQSPKKDEKKSKATELLKSLWGN</sequence>
<protein>
    <recommendedName>
        <fullName evidence="5">Secreted protein</fullName>
    </recommendedName>
</protein>
<feature type="compositionally biased region" description="Basic and acidic residues" evidence="1">
    <location>
        <begin position="439"/>
        <end position="456"/>
    </location>
</feature>
<name>A0A941E2C6_9BURK</name>
<feature type="signal peptide" evidence="2">
    <location>
        <begin position="1"/>
        <end position="35"/>
    </location>
</feature>